<dbReference type="RefSeq" id="WP_024080876.1">
    <property type="nucleotide sequence ID" value="NZ_CP027527.1"/>
</dbReference>
<dbReference type="InterPro" id="IPR009945">
    <property type="entry name" value="ATPase_inh_sub_z"/>
</dbReference>
<reference evidence="1" key="1">
    <citation type="journal article" date="2007" name="J. Bacteriol.">
        <title>Comparative genome analysis of four magnetotactic bacteria reveals a complex set of group-specific genes implicated in magnetosome biomineralization and function.</title>
        <authorList>
            <person name="Richter M."/>
            <person name="Kube M."/>
            <person name="Bazylinski D.A."/>
            <person name="Lombardot T."/>
            <person name="Gloeckner F.O."/>
            <person name="Reinhardt R."/>
            <person name="Schueler D."/>
        </authorList>
    </citation>
    <scope>NUCLEOTIDE SEQUENCE</scope>
    <source>
        <strain evidence="1">MSR-1</strain>
    </source>
</reference>
<name>A4TY07_9PROT</name>
<dbReference type="Pfam" id="PF07345">
    <property type="entry name" value="ATPaseInh_sub_z"/>
    <property type="match status" value="1"/>
</dbReference>
<evidence type="ECO:0000313" key="1">
    <source>
        <dbReference type="EMBL" id="CAM75514.1"/>
    </source>
</evidence>
<organism evidence="1">
    <name type="scientific">Magnetospirillum gryphiswaldense</name>
    <dbReference type="NCBI Taxonomy" id="55518"/>
    <lineage>
        <taxon>Bacteria</taxon>
        <taxon>Pseudomonadati</taxon>
        <taxon>Pseudomonadota</taxon>
        <taxon>Alphaproteobacteria</taxon>
        <taxon>Rhodospirillales</taxon>
        <taxon>Rhodospirillaceae</taxon>
        <taxon>Magnetospirillum</taxon>
    </lineage>
</organism>
<protein>
    <submittedName>
        <fullName evidence="1">Uncharacterized protein</fullName>
    </submittedName>
</protein>
<dbReference type="EMBL" id="CU459003">
    <property type="protein sequence ID" value="CAM75514.1"/>
    <property type="molecule type" value="Genomic_DNA"/>
</dbReference>
<proteinExistence type="predicted"/>
<dbReference type="Gene3D" id="1.10.790.20">
    <property type="entry name" value="Domain of unknown function DUF1476"/>
    <property type="match status" value="1"/>
</dbReference>
<dbReference type="AlphaFoldDB" id="A4TY07"/>
<sequence length="99" mass="11306">MLFQSKTDTTPTARDRRNRMAGLWAAELLGLLGHAARDYAHDLTHAHAQDHDGDGDEKLIQRLGKDLRGKVDIHEIREKLSHLLHEAGRQLHHQDPDKH</sequence>
<dbReference type="InterPro" id="IPR038293">
    <property type="entry name" value="ATPase_inh_sub_z_sf"/>
</dbReference>
<gene>
    <name evidence="1" type="ORF">MGR_1594</name>
</gene>
<accession>A4TY07</accession>